<dbReference type="InterPro" id="IPR042276">
    <property type="entry name" value="CapZ_alpha/beta_2"/>
</dbReference>
<dbReference type="InParanoid" id="D8M3I4"/>
<dbReference type="OMA" id="REMPPIQ"/>
<accession>D8M3I4</accession>
<dbReference type="GO" id="GO:0008290">
    <property type="term" value="C:F-actin capping protein complex"/>
    <property type="evidence" value="ECO:0007669"/>
    <property type="project" value="UniProtKB-UniRule"/>
</dbReference>
<dbReference type="GeneID" id="24923200"/>
<dbReference type="GO" id="GO:0030863">
    <property type="term" value="C:cortical cytoskeleton"/>
    <property type="evidence" value="ECO:0007669"/>
    <property type="project" value="TreeGrafter"/>
</dbReference>
<dbReference type="InterPro" id="IPR002189">
    <property type="entry name" value="CapZ_alpha"/>
</dbReference>
<comment type="similarity">
    <text evidence="3">Belongs to the F-actin-capping protein alpha subunit family.</text>
</comment>
<proteinExistence type="inferred from homology"/>
<evidence type="ECO:0000256" key="2">
    <source>
        <dbReference type="ARBA" id="ARBA00023203"/>
    </source>
</evidence>
<dbReference type="InterPro" id="IPR037282">
    <property type="entry name" value="CapZ_alpha/beta"/>
</dbReference>
<dbReference type="PANTHER" id="PTHR10653:SF0">
    <property type="entry name" value="F-ACTIN-CAPPING PROTEIN SUBUNIT ALPHA"/>
    <property type="match status" value="1"/>
</dbReference>
<dbReference type="GO" id="GO:0051016">
    <property type="term" value="P:barbed-end actin filament capping"/>
    <property type="evidence" value="ECO:0007669"/>
    <property type="project" value="UniProtKB-UniRule"/>
</dbReference>
<dbReference type="OrthoDB" id="340550at2759"/>
<sequence length="143" mass="16387">MDSVGCDGDHFDILIVGELIKLSSYYSGRWVSQYSVDMTDSTIHITGIVSIASHYFENGNVRMNVRREMPPIQLSLSNGVATKLFERIAAFEDEIQEGLNEIFTSLKQDALKTFRRQLPRTRQHFQWNVNAHKMADTMKGMNK</sequence>
<dbReference type="PRINTS" id="PR00191">
    <property type="entry name" value="FACTINCAPA"/>
</dbReference>
<comment type="function">
    <text evidence="3">F-actin-capping proteins bind in a Ca(2+)-independent manner to the fast growing ends of actin filaments (barbed end) thereby blocking the exchange of subunits at these ends. Unlike other capping proteins (such as gelsolin and severin), these proteins do not sever actin filaments.</text>
</comment>
<comment type="subunit">
    <text evidence="3">Heterodimer of an alpha and a beta subunit.</text>
</comment>
<evidence type="ECO:0000313" key="5">
    <source>
        <dbReference type="Proteomes" id="UP000008312"/>
    </source>
</evidence>
<dbReference type="GO" id="GO:0051015">
    <property type="term" value="F:actin filament binding"/>
    <property type="evidence" value="ECO:0007669"/>
    <property type="project" value="TreeGrafter"/>
</dbReference>
<dbReference type="RefSeq" id="XP_012896505.1">
    <property type="nucleotide sequence ID" value="XM_013041051.1"/>
</dbReference>
<dbReference type="GO" id="GO:0030036">
    <property type="term" value="P:actin cytoskeleton organization"/>
    <property type="evidence" value="ECO:0007669"/>
    <property type="project" value="TreeGrafter"/>
</dbReference>
<organism evidence="4">
    <name type="scientific">Blastocystis hominis</name>
    <dbReference type="NCBI Taxonomy" id="12968"/>
    <lineage>
        <taxon>Eukaryota</taxon>
        <taxon>Sar</taxon>
        <taxon>Stramenopiles</taxon>
        <taxon>Bigyra</taxon>
        <taxon>Opalozoa</taxon>
        <taxon>Opalinata</taxon>
        <taxon>Blastocystidae</taxon>
        <taxon>Blastocystis</taxon>
    </lineage>
</organism>
<evidence type="ECO:0000256" key="3">
    <source>
        <dbReference type="RuleBase" id="RU365077"/>
    </source>
</evidence>
<name>D8M3I4_BLAHO</name>
<dbReference type="AlphaFoldDB" id="D8M3I4"/>
<evidence type="ECO:0000256" key="1">
    <source>
        <dbReference type="ARBA" id="ARBA00022467"/>
    </source>
</evidence>
<dbReference type="Proteomes" id="UP000008312">
    <property type="component" value="Unassembled WGS sequence"/>
</dbReference>
<dbReference type="Gene3D" id="3.90.1150.210">
    <property type="entry name" value="F-actin capping protein, beta subunit"/>
    <property type="match status" value="1"/>
</dbReference>
<dbReference type="EMBL" id="FN668650">
    <property type="protein sequence ID" value="CBK22457.2"/>
    <property type="molecule type" value="Genomic_DNA"/>
</dbReference>
<dbReference type="Pfam" id="PF01267">
    <property type="entry name" value="F-actin_cap_A"/>
    <property type="match status" value="1"/>
</dbReference>
<keyword evidence="5" id="KW-1185">Reference proteome</keyword>
<keyword evidence="2 3" id="KW-0009">Actin-binding</keyword>
<reference evidence="4" key="1">
    <citation type="submission" date="2010-02" db="EMBL/GenBank/DDBJ databases">
        <title>Sequencing and annotation of the Blastocystis hominis genome.</title>
        <authorList>
            <person name="Wincker P."/>
        </authorList>
    </citation>
    <scope>NUCLEOTIDE SEQUENCE</scope>
    <source>
        <strain evidence="4">Singapore isolate B</strain>
    </source>
</reference>
<protein>
    <recommendedName>
        <fullName evidence="3">F-actin-capping protein subunit alpha</fullName>
    </recommendedName>
</protein>
<evidence type="ECO:0000313" key="4">
    <source>
        <dbReference type="EMBL" id="CBK22457.2"/>
    </source>
</evidence>
<gene>
    <name evidence="4" type="ORF">GSBLH_T00007076001</name>
</gene>
<keyword evidence="1 3" id="KW-0117">Actin capping</keyword>
<dbReference type="PANTHER" id="PTHR10653">
    <property type="entry name" value="F-ACTIN-CAPPING PROTEIN SUBUNIT ALPHA"/>
    <property type="match status" value="1"/>
</dbReference>
<dbReference type="SUPFAM" id="SSF90096">
    <property type="entry name" value="Subunits of heterodimeric actin filament capping protein Capz"/>
    <property type="match status" value="1"/>
</dbReference>